<organism evidence="1">
    <name type="scientific">Anguilla anguilla</name>
    <name type="common">European freshwater eel</name>
    <name type="synonym">Muraena anguilla</name>
    <dbReference type="NCBI Taxonomy" id="7936"/>
    <lineage>
        <taxon>Eukaryota</taxon>
        <taxon>Metazoa</taxon>
        <taxon>Chordata</taxon>
        <taxon>Craniata</taxon>
        <taxon>Vertebrata</taxon>
        <taxon>Euteleostomi</taxon>
        <taxon>Actinopterygii</taxon>
        <taxon>Neopterygii</taxon>
        <taxon>Teleostei</taxon>
        <taxon>Anguilliformes</taxon>
        <taxon>Anguillidae</taxon>
        <taxon>Anguilla</taxon>
    </lineage>
</organism>
<reference evidence="1" key="1">
    <citation type="submission" date="2014-11" db="EMBL/GenBank/DDBJ databases">
        <authorList>
            <person name="Amaro Gonzalez C."/>
        </authorList>
    </citation>
    <scope>NUCLEOTIDE SEQUENCE</scope>
</reference>
<proteinExistence type="predicted"/>
<evidence type="ECO:0000313" key="1">
    <source>
        <dbReference type="EMBL" id="JAH82309.1"/>
    </source>
</evidence>
<name>A0A0E9VW09_ANGAN</name>
<reference evidence="1" key="2">
    <citation type="journal article" date="2015" name="Fish Shellfish Immunol.">
        <title>Early steps in the European eel (Anguilla anguilla)-Vibrio vulnificus interaction in the gills: Role of the RtxA13 toxin.</title>
        <authorList>
            <person name="Callol A."/>
            <person name="Pajuelo D."/>
            <person name="Ebbesson L."/>
            <person name="Teles M."/>
            <person name="MacKenzie S."/>
            <person name="Amaro C."/>
        </authorList>
    </citation>
    <scope>NUCLEOTIDE SEQUENCE</scope>
</reference>
<dbReference type="EMBL" id="GBXM01026268">
    <property type="protein sequence ID" value="JAH82309.1"/>
    <property type="molecule type" value="Transcribed_RNA"/>
</dbReference>
<dbReference type="AlphaFoldDB" id="A0A0E9VW09"/>
<protein>
    <submittedName>
        <fullName evidence="1">Uncharacterized protein</fullName>
    </submittedName>
</protein>
<sequence>MADTTSFPQGGVYAPLHRKVKLSILCGGKDKETSLCDSFIHVSLVSNFLICPSRFPAAILRGQFYKTSLCG</sequence>
<accession>A0A0E9VW09</accession>